<proteinExistence type="predicted"/>
<dbReference type="Proteomes" id="UP000290253">
    <property type="component" value="Unassembled WGS sequence"/>
</dbReference>
<name>A0A4Q1S8R3_9BACT</name>
<dbReference type="Pfam" id="PF01850">
    <property type="entry name" value="PIN"/>
    <property type="match status" value="1"/>
</dbReference>
<accession>A0A4Q1S8R3</accession>
<dbReference type="EMBL" id="SDMK01000005">
    <property type="protein sequence ID" value="RXS93279.1"/>
    <property type="molecule type" value="Genomic_DNA"/>
</dbReference>
<dbReference type="OrthoDB" id="32974at2"/>
<organism evidence="2 3">
    <name type="scientific">Silvibacterium dinghuense</name>
    <dbReference type="NCBI Taxonomy" id="1560006"/>
    <lineage>
        <taxon>Bacteria</taxon>
        <taxon>Pseudomonadati</taxon>
        <taxon>Acidobacteriota</taxon>
        <taxon>Terriglobia</taxon>
        <taxon>Terriglobales</taxon>
        <taxon>Acidobacteriaceae</taxon>
        <taxon>Silvibacterium</taxon>
    </lineage>
</organism>
<sequence length="131" mass="14409">MIGLDTNVLVRYLAKDDPAQIIRVRVFMHALSAASPGFISLITLAETAWVLGGNYEFDRKMIVAVITALLQAEELVVEQAEVVREALHLFEESRAGLSDCLIAQLGRHAGCEYTVSFDRHAAKLPGMKLLV</sequence>
<feature type="domain" description="PIN" evidence="1">
    <location>
        <begin position="4"/>
        <end position="124"/>
    </location>
</feature>
<dbReference type="AlphaFoldDB" id="A0A4Q1S8R3"/>
<protein>
    <submittedName>
        <fullName evidence="2">PIN domain-containing protein</fullName>
    </submittedName>
</protein>
<keyword evidence="3" id="KW-1185">Reference proteome</keyword>
<reference evidence="2 3" key="1">
    <citation type="journal article" date="2016" name="Int. J. Syst. Evol. Microbiol.">
        <title>Acidipila dinghuensis sp. nov., an acidobacterium isolated from forest soil.</title>
        <authorList>
            <person name="Jiang Y.W."/>
            <person name="Wang J."/>
            <person name="Chen M.H."/>
            <person name="Lv Y.Y."/>
            <person name="Qiu L.H."/>
        </authorList>
    </citation>
    <scope>NUCLEOTIDE SEQUENCE [LARGE SCALE GENOMIC DNA]</scope>
    <source>
        <strain evidence="2 3">DHOF10</strain>
    </source>
</reference>
<dbReference type="SUPFAM" id="SSF88723">
    <property type="entry name" value="PIN domain-like"/>
    <property type="match status" value="1"/>
</dbReference>
<dbReference type="InterPro" id="IPR002716">
    <property type="entry name" value="PIN_dom"/>
</dbReference>
<comment type="caution">
    <text evidence="2">The sequence shown here is derived from an EMBL/GenBank/DDBJ whole genome shotgun (WGS) entry which is preliminary data.</text>
</comment>
<dbReference type="RefSeq" id="WP_129209821.1">
    <property type="nucleotide sequence ID" value="NZ_BMGU01000002.1"/>
</dbReference>
<evidence type="ECO:0000313" key="3">
    <source>
        <dbReference type="Proteomes" id="UP000290253"/>
    </source>
</evidence>
<dbReference type="Gene3D" id="3.40.50.1010">
    <property type="entry name" value="5'-nuclease"/>
    <property type="match status" value="1"/>
</dbReference>
<dbReference type="InterPro" id="IPR029060">
    <property type="entry name" value="PIN-like_dom_sf"/>
</dbReference>
<evidence type="ECO:0000259" key="1">
    <source>
        <dbReference type="Pfam" id="PF01850"/>
    </source>
</evidence>
<evidence type="ECO:0000313" key="2">
    <source>
        <dbReference type="EMBL" id="RXS93279.1"/>
    </source>
</evidence>
<gene>
    <name evidence="2" type="ORF">ESZ00_18120</name>
</gene>
<dbReference type="CDD" id="cd18683">
    <property type="entry name" value="PIN_VapC-like"/>
    <property type="match status" value="1"/>
</dbReference>